<keyword evidence="6" id="KW-1185">Reference proteome</keyword>
<dbReference type="GO" id="GO:0005737">
    <property type="term" value="C:cytoplasm"/>
    <property type="evidence" value="ECO:0007669"/>
    <property type="project" value="GOC"/>
</dbReference>
<organism evidence="7">
    <name type="scientific">Anisakis simplex</name>
    <name type="common">Herring worm</name>
    <dbReference type="NCBI Taxonomy" id="6269"/>
    <lineage>
        <taxon>Eukaryota</taxon>
        <taxon>Metazoa</taxon>
        <taxon>Ecdysozoa</taxon>
        <taxon>Nematoda</taxon>
        <taxon>Chromadorea</taxon>
        <taxon>Rhabditida</taxon>
        <taxon>Spirurina</taxon>
        <taxon>Ascaridomorpha</taxon>
        <taxon>Ascaridoidea</taxon>
        <taxon>Anisakidae</taxon>
        <taxon>Anisakis</taxon>
        <taxon>Anisakis simplex complex</taxon>
    </lineage>
</organism>
<feature type="domain" description="Centromere/kinetochore protein zw10 middle" evidence="2">
    <location>
        <begin position="200"/>
        <end position="421"/>
    </location>
</feature>
<dbReference type="Gene3D" id="1.10.357.150">
    <property type="match status" value="1"/>
</dbReference>
<dbReference type="InterPro" id="IPR055148">
    <property type="entry name" value="ZW10_C_2"/>
</dbReference>
<feature type="domain" description="ZW10 C-terminal helical" evidence="4">
    <location>
        <begin position="620"/>
        <end position="770"/>
    </location>
</feature>
<dbReference type="GO" id="GO:0006888">
    <property type="term" value="P:endoplasmic reticulum to Golgi vesicle-mediated transport"/>
    <property type="evidence" value="ECO:0007669"/>
    <property type="project" value="TreeGrafter"/>
</dbReference>
<dbReference type="AlphaFoldDB" id="A0A158PNL7"/>
<name>A0A158PNL7_ANISI</name>
<dbReference type="PANTHER" id="PTHR12205:SF0">
    <property type="entry name" value="CENTROMERE_KINETOCHORE PROTEIN ZW10 HOMOLOG"/>
    <property type="match status" value="1"/>
</dbReference>
<accession>A0A158PNL7</accession>
<feature type="domain" description="Centromere/kinetochore protein zw10 C-terminal" evidence="3">
    <location>
        <begin position="466"/>
        <end position="597"/>
    </location>
</feature>
<protein>
    <submittedName>
        <fullName evidence="7">Exocyst complex component Sec10</fullName>
    </submittedName>
</protein>
<dbReference type="GO" id="GO:1990423">
    <property type="term" value="C:RZZ complex"/>
    <property type="evidence" value="ECO:0007669"/>
    <property type="project" value="TreeGrafter"/>
</dbReference>
<dbReference type="EMBL" id="UYRR01031111">
    <property type="protein sequence ID" value="VDK46012.1"/>
    <property type="molecule type" value="Genomic_DNA"/>
</dbReference>
<gene>
    <name evidence="5" type="ORF">ASIM_LOCUS11876</name>
</gene>
<evidence type="ECO:0000313" key="7">
    <source>
        <dbReference type="WBParaSite" id="ASIM_0001241001-mRNA-1"/>
    </source>
</evidence>
<dbReference type="Pfam" id="PF22766">
    <property type="entry name" value="ZW10_C2"/>
    <property type="match status" value="1"/>
</dbReference>
<evidence type="ECO:0000256" key="1">
    <source>
        <dbReference type="SAM" id="Coils"/>
    </source>
</evidence>
<sequence length="771" mass="86874">MASGKIGGKYEKRTAEDFISGHVPMDDRNVEGIDECISELEQELNTALSDVAHLVDRSYQKFVPEILAENKLLNKLNDVMRSAESSENEIRQRIAAIEKDIQDYKAKGFLLRLSHLRECKETIAVLEDIEQNFVRLLHTPVEADEDSALVNARLIADTEQRIDSINKNEADIEGVVMDRIYPVLQEQLETMKASLAVYLTNFFENLFEMSSDESTNLRVLKVACEHPSKVSKHLSAMQTLGLLDSALARLCTWILRDMCAYIIRSKTPEDVFSLNESVGAIVGKREYRIRTDLPTAEALKKPNPTATFETLAKFFESLSDDCKGVSINDVSLIGMIGKKICAELVDMLVKECLTPAVPYSNDERSDFEVLLNEADDLHKHLIQLGLFTADSVTFKQFADSYNTVFINRRCTAFIQKARSLINAPFVPLVDVGSGELEKRQATEAFKKANSFVGKTFTSEHCPSLMQFMRCKISDSCSKLWDIIEECLREAANADSDVAAGRLFQTALNMVQLYVLIAPRQHEAQLSSVPLMTAVFYNNCHYLTHCLMGASIDLHPAIVKAMNGVSCGISLIESVPRLRKVAAELMECQLAQCRRQISTILSDDQMFIGLHQNERLNMCEKTLDGCFMHLKQIATVWREVLTETVYGNSVGDLVSYMLTTINQFVLKTEDIRASDSQIMVYKMQQLLKNVEGLFTFGNDKRSSSIHRFTENSYYRTKEIIFCLDASLEDLSDRWCNGKGPMAQWLSAVEVRGLIKALFQNTAKRSKILATIK</sequence>
<keyword evidence="1" id="KW-0175">Coiled coil</keyword>
<dbReference type="InterPro" id="IPR046362">
    <property type="entry name" value="Zw10/DSL1_C_sf"/>
</dbReference>
<reference evidence="5 6" key="2">
    <citation type="submission" date="2018-11" db="EMBL/GenBank/DDBJ databases">
        <authorList>
            <consortium name="Pathogen Informatics"/>
        </authorList>
    </citation>
    <scope>NUCLEOTIDE SEQUENCE [LARGE SCALE GENOMIC DNA]</scope>
</reference>
<evidence type="ECO:0000259" key="3">
    <source>
        <dbReference type="Pfam" id="PF20666"/>
    </source>
</evidence>
<dbReference type="Pfam" id="PF20666">
    <property type="entry name" value="ZW10_C"/>
    <property type="match status" value="1"/>
</dbReference>
<evidence type="ECO:0000259" key="2">
    <source>
        <dbReference type="Pfam" id="PF20665"/>
    </source>
</evidence>
<reference evidence="7" key="1">
    <citation type="submission" date="2016-04" db="UniProtKB">
        <authorList>
            <consortium name="WormBaseParasite"/>
        </authorList>
    </citation>
    <scope>IDENTIFICATION</scope>
</reference>
<evidence type="ECO:0000259" key="4">
    <source>
        <dbReference type="Pfam" id="PF22766"/>
    </source>
</evidence>
<dbReference type="InterPro" id="IPR048344">
    <property type="entry name" value="Zw10_middle"/>
</dbReference>
<proteinExistence type="predicted"/>
<dbReference type="GO" id="GO:0007094">
    <property type="term" value="P:mitotic spindle assembly checkpoint signaling"/>
    <property type="evidence" value="ECO:0007669"/>
    <property type="project" value="TreeGrafter"/>
</dbReference>
<evidence type="ECO:0000313" key="6">
    <source>
        <dbReference type="Proteomes" id="UP000267096"/>
    </source>
</evidence>
<dbReference type="InterPro" id="IPR048343">
    <property type="entry name" value="ZW10_C"/>
</dbReference>
<dbReference type="Pfam" id="PF20665">
    <property type="entry name" value="Zw10_middle"/>
    <property type="match status" value="1"/>
</dbReference>
<feature type="coiled-coil region" evidence="1">
    <location>
        <begin position="37"/>
        <end position="107"/>
    </location>
</feature>
<dbReference type="PANTHER" id="PTHR12205">
    <property type="entry name" value="CENTROMERE/KINETOCHORE PROTEIN ZW10"/>
    <property type="match status" value="1"/>
</dbReference>
<dbReference type="OrthoDB" id="534815at2759"/>
<dbReference type="Proteomes" id="UP000267096">
    <property type="component" value="Unassembled WGS sequence"/>
</dbReference>
<dbReference type="WBParaSite" id="ASIM_0001241001-mRNA-1">
    <property type="protein sequence ID" value="ASIM_0001241001-mRNA-1"/>
    <property type="gene ID" value="ASIM_0001241001"/>
</dbReference>
<evidence type="ECO:0000313" key="5">
    <source>
        <dbReference type="EMBL" id="VDK46012.1"/>
    </source>
</evidence>